<evidence type="ECO:0000256" key="5">
    <source>
        <dbReference type="ARBA" id="ARBA00022777"/>
    </source>
</evidence>
<dbReference type="CDD" id="cd06223">
    <property type="entry name" value="PRTases_typeI"/>
    <property type="match status" value="1"/>
</dbReference>
<dbReference type="PANTHER" id="PTHR10210:SF32">
    <property type="entry name" value="RIBOSE-PHOSPHATE PYROPHOSPHOKINASE 2"/>
    <property type="match status" value="1"/>
</dbReference>
<dbReference type="GO" id="GO:0005737">
    <property type="term" value="C:cytoplasm"/>
    <property type="evidence" value="ECO:0007669"/>
    <property type="project" value="TreeGrafter"/>
</dbReference>
<dbReference type="InterPro" id="IPR029057">
    <property type="entry name" value="PRTase-like"/>
</dbReference>
<dbReference type="FunFam" id="3.40.50.2020:FF:000014">
    <property type="entry name" value="Ribose-phosphate pyrophosphokinase 1"/>
    <property type="match status" value="1"/>
</dbReference>
<dbReference type="GO" id="GO:0016301">
    <property type="term" value="F:kinase activity"/>
    <property type="evidence" value="ECO:0007669"/>
    <property type="project" value="UniProtKB-KW"/>
</dbReference>
<dbReference type="GO" id="GO:0004749">
    <property type="term" value="F:ribose phosphate diphosphokinase activity"/>
    <property type="evidence" value="ECO:0007669"/>
    <property type="project" value="UniProtKB-EC"/>
</dbReference>
<dbReference type="GO" id="GO:0002189">
    <property type="term" value="C:ribose phosphate diphosphokinase complex"/>
    <property type="evidence" value="ECO:0007669"/>
    <property type="project" value="TreeGrafter"/>
</dbReference>
<dbReference type="NCBIfam" id="TIGR01251">
    <property type="entry name" value="ribP_PPkin"/>
    <property type="match status" value="1"/>
</dbReference>
<dbReference type="GO" id="GO:0006015">
    <property type="term" value="P:5-phosphoribose 1-diphosphate biosynthetic process"/>
    <property type="evidence" value="ECO:0007669"/>
    <property type="project" value="TreeGrafter"/>
</dbReference>
<feature type="domain" description="Ribose-phosphate pyrophosphokinase N-terminal" evidence="8">
    <location>
        <begin position="7"/>
        <end position="119"/>
    </location>
</feature>
<dbReference type="Pfam" id="PF14572">
    <property type="entry name" value="Pribosyl_synth"/>
    <property type="match status" value="1"/>
</dbReference>
<dbReference type="GO" id="GO:0006164">
    <property type="term" value="P:purine nucleotide biosynthetic process"/>
    <property type="evidence" value="ECO:0007669"/>
    <property type="project" value="TreeGrafter"/>
</dbReference>
<accession>A0A0G0Z394</accession>
<dbReference type="Gene3D" id="3.40.50.2020">
    <property type="match status" value="2"/>
</dbReference>
<evidence type="ECO:0000259" key="8">
    <source>
        <dbReference type="Pfam" id="PF13793"/>
    </source>
</evidence>
<dbReference type="InterPro" id="IPR029099">
    <property type="entry name" value="Pribosyltran_N"/>
</dbReference>
<proteinExistence type="predicted"/>
<dbReference type="PANTHER" id="PTHR10210">
    <property type="entry name" value="RIBOSE-PHOSPHATE DIPHOSPHOKINASE FAMILY MEMBER"/>
    <property type="match status" value="1"/>
</dbReference>
<dbReference type="GO" id="GO:0005524">
    <property type="term" value="F:ATP binding"/>
    <property type="evidence" value="ECO:0007669"/>
    <property type="project" value="UniProtKB-KW"/>
</dbReference>
<dbReference type="InterPro" id="IPR000836">
    <property type="entry name" value="PRTase_dom"/>
</dbReference>
<evidence type="ECO:0000256" key="1">
    <source>
        <dbReference type="ARBA" id="ARBA00013247"/>
    </source>
</evidence>
<dbReference type="Proteomes" id="UP000033854">
    <property type="component" value="Unassembled WGS sequence"/>
</dbReference>
<evidence type="ECO:0000256" key="6">
    <source>
        <dbReference type="ARBA" id="ARBA00022840"/>
    </source>
</evidence>
<reference evidence="9 10" key="1">
    <citation type="journal article" date="2015" name="Nature">
        <title>rRNA introns, odd ribosomes, and small enigmatic genomes across a large radiation of phyla.</title>
        <authorList>
            <person name="Brown C.T."/>
            <person name="Hug L.A."/>
            <person name="Thomas B.C."/>
            <person name="Sharon I."/>
            <person name="Castelle C.J."/>
            <person name="Singh A."/>
            <person name="Wilkins M.J."/>
            <person name="Williams K.H."/>
            <person name="Banfield J.F."/>
        </authorList>
    </citation>
    <scope>NUCLEOTIDE SEQUENCE [LARGE SCALE GENOMIC DNA]</scope>
</reference>
<organism evidence="9 10">
    <name type="scientific">Candidatus Collierbacteria bacterium GW2011_GWA2_42_17</name>
    <dbReference type="NCBI Taxonomy" id="1618378"/>
    <lineage>
        <taxon>Bacteria</taxon>
        <taxon>Candidatus Collieribacteriota</taxon>
    </lineage>
</organism>
<keyword evidence="4" id="KW-0547">Nucleotide-binding</keyword>
<keyword evidence="6" id="KW-0067">ATP-binding</keyword>
<dbReference type="SUPFAM" id="SSF53271">
    <property type="entry name" value="PRTase-like"/>
    <property type="match status" value="1"/>
</dbReference>
<dbReference type="EC" id="2.7.6.1" evidence="1"/>
<dbReference type="GO" id="GO:0000287">
    <property type="term" value="F:magnesium ion binding"/>
    <property type="evidence" value="ECO:0007669"/>
    <property type="project" value="InterPro"/>
</dbReference>
<keyword evidence="3" id="KW-0545">Nucleotide biosynthesis</keyword>
<name>A0A0G0Z394_9BACT</name>
<dbReference type="SMART" id="SM01400">
    <property type="entry name" value="Pribosyltran_N"/>
    <property type="match status" value="1"/>
</dbReference>
<dbReference type="AlphaFoldDB" id="A0A0G0Z394"/>
<dbReference type="EMBL" id="LCDA01000002">
    <property type="protein sequence ID" value="KKS43212.1"/>
    <property type="molecule type" value="Genomic_DNA"/>
</dbReference>
<evidence type="ECO:0000313" key="9">
    <source>
        <dbReference type="EMBL" id="KKS43212.1"/>
    </source>
</evidence>
<protein>
    <recommendedName>
        <fullName evidence="1">ribose-phosphate diphosphokinase</fullName>
        <ecNumber evidence="1">2.7.6.1</ecNumber>
    </recommendedName>
</protein>
<evidence type="ECO:0000256" key="7">
    <source>
        <dbReference type="ARBA" id="ARBA00049535"/>
    </source>
</evidence>
<dbReference type="Pfam" id="PF13793">
    <property type="entry name" value="Pribosyltran_N"/>
    <property type="match status" value="1"/>
</dbReference>
<evidence type="ECO:0000256" key="4">
    <source>
        <dbReference type="ARBA" id="ARBA00022741"/>
    </source>
</evidence>
<evidence type="ECO:0000256" key="3">
    <source>
        <dbReference type="ARBA" id="ARBA00022727"/>
    </source>
</evidence>
<comment type="caution">
    <text evidence="9">The sequence shown here is derived from an EMBL/GenBank/DDBJ whole genome shotgun (WGS) entry which is preliminary data.</text>
</comment>
<keyword evidence="2" id="KW-0808">Transferase</keyword>
<gene>
    <name evidence="9" type="ORF">UV06_C0002G0114</name>
</gene>
<dbReference type="InterPro" id="IPR005946">
    <property type="entry name" value="Rib-P_diPkinase"/>
</dbReference>
<evidence type="ECO:0000313" key="10">
    <source>
        <dbReference type="Proteomes" id="UP000033854"/>
    </source>
</evidence>
<keyword evidence="5 9" id="KW-0418">Kinase</keyword>
<comment type="catalytic activity">
    <reaction evidence="7">
        <text>D-ribose 5-phosphate + ATP = 5-phospho-alpha-D-ribose 1-diphosphate + AMP + H(+)</text>
        <dbReference type="Rhea" id="RHEA:15609"/>
        <dbReference type="ChEBI" id="CHEBI:15378"/>
        <dbReference type="ChEBI" id="CHEBI:30616"/>
        <dbReference type="ChEBI" id="CHEBI:58017"/>
        <dbReference type="ChEBI" id="CHEBI:78346"/>
        <dbReference type="ChEBI" id="CHEBI:456215"/>
        <dbReference type="EC" id="2.7.6.1"/>
    </reaction>
</comment>
<evidence type="ECO:0000256" key="2">
    <source>
        <dbReference type="ARBA" id="ARBA00022679"/>
    </source>
</evidence>
<sequence length="306" mass="33511">MIESLFFTSSDDSNLAQNIIATVPLLRQGRYRFGHFIDGEVMFYLDEPVKGKRCFVLGHTGPPADNLLSMFTIVNTLKLNGAKSIVSVIPYLGYARSDRDKPLQPINSRLFAGFLKQAGASKVICLDLHSELNKRHFTIPITHLSALPLMADIYQSLSIPNLTIATPDLGGLNRAKLFAKAMGIKDIVVIEKYRPSVQSAVSLKITGDVNNKNVILVDDMIQTGGTLLAAANLLRSRGAKDLYVAVTHCIYQSKGINLLTSTSLFKKILITNSQEPIEKLPPKVYILDISPLLSKAIARITSSSVT</sequence>